<organism evidence="3 4">
    <name type="scientific">Brassica carinata</name>
    <name type="common">Ethiopian mustard</name>
    <name type="synonym">Abyssinian cabbage</name>
    <dbReference type="NCBI Taxonomy" id="52824"/>
    <lineage>
        <taxon>Eukaryota</taxon>
        <taxon>Viridiplantae</taxon>
        <taxon>Streptophyta</taxon>
        <taxon>Embryophyta</taxon>
        <taxon>Tracheophyta</taxon>
        <taxon>Spermatophyta</taxon>
        <taxon>Magnoliopsida</taxon>
        <taxon>eudicotyledons</taxon>
        <taxon>Gunneridae</taxon>
        <taxon>Pentapetalae</taxon>
        <taxon>rosids</taxon>
        <taxon>malvids</taxon>
        <taxon>Brassicales</taxon>
        <taxon>Brassicaceae</taxon>
        <taxon>Brassiceae</taxon>
        <taxon>Brassica</taxon>
    </lineage>
</organism>
<proteinExistence type="predicted"/>
<feature type="compositionally biased region" description="Basic and acidic residues" evidence="1">
    <location>
        <begin position="658"/>
        <end position="681"/>
    </location>
</feature>
<feature type="domain" description="DUF1985" evidence="2">
    <location>
        <begin position="55"/>
        <end position="200"/>
    </location>
</feature>
<feature type="region of interest" description="Disordered" evidence="1">
    <location>
        <begin position="630"/>
        <end position="683"/>
    </location>
</feature>
<evidence type="ECO:0000256" key="1">
    <source>
        <dbReference type="SAM" id="MobiDB-lite"/>
    </source>
</evidence>
<dbReference type="PANTHER" id="PTHR48449:SF1">
    <property type="entry name" value="DUF1985 DOMAIN-CONTAINING PROTEIN"/>
    <property type="match status" value="1"/>
</dbReference>
<dbReference type="OrthoDB" id="1100526at2759"/>
<keyword evidence="4" id="KW-1185">Reference proteome</keyword>
<feature type="compositionally biased region" description="Polar residues" evidence="1">
    <location>
        <begin position="557"/>
        <end position="569"/>
    </location>
</feature>
<feature type="region of interest" description="Disordered" evidence="1">
    <location>
        <begin position="713"/>
        <end position="768"/>
    </location>
</feature>
<feature type="region of interest" description="Disordered" evidence="1">
    <location>
        <begin position="453"/>
        <end position="612"/>
    </location>
</feature>
<feature type="compositionally biased region" description="Basic and acidic residues" evidence="1">
    <location>
        <begin position="492"/>
        <end position="505"/>
    </location>
</feature>
<dbReference type="Pfam" id="PF09331">
    <property type="entry name" value="DUF1985"/>
    <property type="match status" value="1"/>
</dbReference>
<evidence type="ECO:0000313" key="3">
    <source>
        <dbReference type="EMBL" id="KAG2332323.1"/>
    </source>
</evidence>
<feature type="compositionally biased region" description="Polar residues" evidence="1">
    <location>
        <begin position="637"/>
        <end position="656"/>
    </location>
</feature>
<evidence type="ECO:0000259" key="2">
    <source>
        <dbReference type="Pfam" id="PF09331"/>
    </source>
</evidence>
<reference evidence="3 4" key="1">
    <citation type="submission" date="2020-02" db="EMBL/GenBank/DDBJ databases">
        <authorList>
            <person name="Ma Q."/>
            <person name="Huang Y."/>
            <person name="Song X."/>
            <person name="Pei D."/>
        </authorList>
    </citation>
    <scope>NUCLEOTIDE SEQUENCE [LARGE SCALE GENOMIC DNA]</scope>
    <source>
        <strain evidence="3">Sxm20200214</strain>
        <tissue evidence="3">Leaf</tissue>
    </source>
</reference>
<gene>
    <name evidence="3" type="ORF">Bca52824_003503</name>
</gene>
<feature type="compositionally biased region" description="Basic and acidic residues" evidence="1">
    <location>
        <begin position="541"/>
        <end position="551"/>
    </location>
</feature>
<dbReference type="Proteomes" id="UP000886595">
    <property type="component" value="Unassembled WGS sequence"/>
</dbReference>
<dbReference type="InterPro" id="IPR015410">
    <property type="entry name" value="DUF1985"/>
</dbReference>
<comment type="caution">
    <text evidence="3">The sequence shown here is derived from an EMBL/GenBank/DDBJ whole genome shotgun (WGS) entry which is preliminary data.</text>
</comment>
<dbReference type="EMBL" id="JAAMPC010000001">
    <property type="protein sequence ID" value="KAG2332323.1"/>
    <property type="molecule type" value="Genomic_DNA"/>
</dbReference>
<dbReference type="AlphaFoldDB" id="A0A8X7WQC8"/>
<feature type="compositionally biased region" description="Basic and acidic residues" evidence="1">
    <location>
        <begin position="732"/>
        <end position="746"/>
    </location>
</feature>
<protein>
    <recommendedName>
        <fullName evidence="2">DUF1985 domain-containing protein</fullName>
    </recommendedName>
</protein>
<feature type="region of interest" description="Disordered" evidence="1">
    <location>
        <begin position="340"/>
        <end position="369"/>
    </location>
</feature>
<evidence type="ECO:0000313" key="4">
    <source>
        <dbReference type="Proteomes" id="UP000886595"/>
    </source>
</evidence>
<accession>A0A8X7WQC8</accession>
<name>A0A8X7WQC8_BRACI</name>
<dbReference type="PANTHER" id="PTHR48449">
    <property type="entry name" value="DUF1985 DOMAIN-CONTAINING PROTEIN"/>
    <property type="match status" value="1"/>
</dbReference>
<sequence>MDDLGVPLRMFESGSEPTGRKRVNNYFNLRWIDIIKGSLEEEDKKMLIDSQFGRLITAKEYEIWWTFVGKPIRYAIQDFALVTGLNCGDGVGLPGEAEKGIGRGKASGKGKSSMSIWDDLFRGEEKPTPGWIMERLVKGKKYKDGLTRLRLALLVLVEGILCPTCGTTKIRPEVVSMLGNLDAFLKYPWGRESFLLTVKSTKSRSAANYVKDTMAIQGFTHAMVLVTVTACPSIIIKTGVADPLADSTLSSEDIVRRVVERKLVVNIVSAKTVDELGQAYVRSLISSDEEGDDLYRGLGDKEDTSVDTLVALIDDDYPFEHNTWSGGVKADEIRPVEKDNVHHGGVESGGYPGDPKGQSSANPSGAPPGGERFHFDFRSLLRRAADAYEEKVIAMFEGYILSLKGHFNSEVGGLHTELQSATSAISQLESKVTGEFEKINQLLKSRFGVDDMGPTYGFSPQSQFPGQDDDFNNAEVNPDRPTTYTGATDGVGAHKEADSSQRDVEDVAATGTASEKGGGGLSPGKQTDSTDGVEFTSETGGEDKGADHSGHDPVNVEPSSSVNIASPSNVDAPVSVSMQGTSACSGKEQEGAANPPSRVDVDPVNVSSECPIDDPVFGLVNKILSDAGVDKEPLRPSTCSGTMNLGSSNVPQTSSDAIPEKVGIDGVHDDGGEDVVGKKGDDVDEDDVTITKVQAGRVNTDAAVVQADGGRRFSTRTHTSPKRYTPPAPIVRKKEGNRKVPRRMDDNVPPPKRVKKASVESSIPKPPTQEKATFIGGFSAFTPPTPAARETFQKKMAEAKSNAPSLWSVISIASLDDMFNCTGICSYEAVDRVVGWIRKRRDSNLSSKFDFILPTFFMELLRSYPAFDAMQYKDAFTFPMSLRSQFMHRPQWFTQVDFLHSNAVDLPMWAIYVVDANQTCPTTSVIKDVLKPISIMMPHMISRFCLISRPRELNFLPFPISRLDIPVLLEHPEISAVGKPMIDLSLTEEEVRVAAENYAISTLAMF</sequence>